<comment type="caution">
    <text evidence="5">The sequence shown here is derived from an EMBL/GenBank/DDBJ whole genome shotgun (WGS) entry which is preliminary data.</text>
</comment>
<dbReference type="GO" id="GO:0016491">
    <property type="term" value="F:oxidoreductase activity"/>
    <property type="evidence" value="ECO:0007669"/>
    <property type="project" value="UniProtKB-KW"/>
</dbReference>
<evidence type="ECO:0000313" key="5">
    <source>
        <dbReference type="EMBL" id="EIL88401.1"/>
    </source>
</evidence>
<dbReference type="OrthoDB" id="9774191at2"/>
<dbReference type="InterPro" id="IPR055170">
    <property type="entry name" value="GFO_IDH_MocA-like_dom"/>
</dbReference>
<keyword evidence="2" id="KW-0560">Oxidoreductase</keyword>
<dbReference type="PANTHER" id="PTHR43708">
    <property type="entry name" value="CONSERVED EXPRESSED OXIDOREDUCTASE (EUROFUNG)"/>
    <property type="match status" value="1"/>
</dbReference>
<reference evidence="5 6" key="1">
    <citation type="journal article" date="2012" name="J. Bacteriol.">
        <title>Genome sequences for six rhodanobacter strains, isolated from soils and the terrestrial subsurface, with variable denitrification capabilities.</title>
        <authorList>
            <person name="Kostka J.E."/>
            <person name="Green S.J."/>
            <person name="Rishishwar L."/>
            <person name="Prakash O."/>
            <person name="Katz L.S."/>
            <person name="Marino-Ramirez L."/>
            <person name="Jordan I.K."/>
            <person name="Munk C."/>
            <person name="Ivanova N."/>
            <person name="Mikhailova N."/>
            <person name="Watson D.B."/>
            <person name="Brown S.D."/>
            <person name="Palumbo A.V."/>
            <person name="Brooks S.C."/>
        </authorList>
    </citation>
    <scope>NUCLEOTIDE SEQUENCE [LARGE SCALE GENOMIC DNA]</scope>
    <source>
        <strain evidence="6">Jip2T</strain>
    </source>
</reference>
<dbReference type="Gene3D" id="3.30.360.10">
    <property type="entry name" value="Dihydrodipicolinate Reductase, domain 2"/>
    <property type="match status" value="1"/>
</dbReference>
<evidence type="ECO:0000313" key="6">
    <source>
        <dbReference type="Proteomes" id="UP000004210"/>
    </source>
</evidence>
<organism evidence="5 6">
    <name type="scientific">Rhodanobacter fulvus Jip2</name>
    <dbReference type="NCBI Taxonomy" id="1163408"/>
    <lineage>
        <taxon>Bacteria</taxon>
        <taxon>Pseudomonadati</taxon>
        <taxon>Pseudomonadota</taxon>
        <taxon>Gammaproteobacteria</taxon>
        <taxon>Lysobacterales</taxon>
        <taxon>Rhodanobacteraceae</taxon>
        <taxon>Rhodanobacter</taxon>
    </lineage>
</organism>
<dbReference type="STRING" id="1163408.UU9_13172"/>
<dbReference type="InterPro" id="IPR051317">
    <property type="entry name" value="Gfo/Idh/MocA_oxidoreduct"/>
</dbReference>
<dbReference type="PATRIC" id="fig|1163408.3.peg.2681"/>
<evidence type="ECO:0000256" key="1">
    <source>
        <dbReference type="ARBA" id="ARBA00010928"/>
    </source>
</evidence>
<feature type="domain" description="Gfo/Idh/MocA-like oxidoreductase N-terminal" evidence="3">
    <location>
        <begin position="13"/>
        <end position="121"/>
    </location>
</feature>
<comment type="similarity">
    <text evidence="1">Belongs to the Gfo/Idh/MocA family.</text>
</comment>
<proteinExistence type="inferred from homology"/>
<dbReference type="Pfam" id="PF01408">
    <property type="entry name" value="GFO_IDH_MocA"/>
    <property type="match status" value="1"/>
</dbReference>
<dbReference type="InterPro" id="IPR000683">
    <property type="entry name" value="Gfo/Idh/MocA-like_OxRdtase_N"/>
</dbReference>
<dbReference type="Gene3D" id="3.40.50.720">
    <property type="entry name" value="NAD(P)-binding Rossmann-like Domain"/>
    <property type="match status" value="1"/>
</dbReference>
<dbReference type="Proteomes" id="UP000004210">
    <property type="component" value="Unassembled WGS sequence"/>
</dbReference>
<dbReference type="PANTHER" id="PTHR43708:SF5">
    <property type="entry name" value="CONSERVED EXPRESSED OXIDOREDUCTASE (EUROFUNG)-RELATED"/>
    <property type="match status" value="1"/>
</dbReference>
<dbReference type="RefSeq" id="WP_007082263.1">
    <property type="nucleotide sequence ID" value="NZ_AJXU01000054.1"/>
</dbReference>
<gene>
    <name evidence="5" type="ORF">UU9_13172</name>
</gene>
<dbReference type="SUPFAM" id="SSF51735">
    <property type="entry name" value="NAD(P)-binding Rossmann-fold domains"/>
    <property type="match status" value="1"/>
</dbReference>
<name>I4VMG0_9GAMM</name>
<dbReference type="AlphaFoldDB" id="I4VMG0"/>
<dbReference type="GO" id="GO:0000166">
    <property type="term" value="F:nucleotide binding"/>
    <property type="evidence" value="ECO:0007669"/>
    <property type="project" value="InterPro"/>
</dbReference>
<keyword evidence="6" id="KW-1185">Reference proteome</keyword>
<dbReference type="Pfam" id="PF22725">
    <property type="entry name" value="GFO_IDH_MocA_C3"/>
    <property type="match status" value="1"/>
</dbReference>
<sequence length="352" mass="38942">MAENKRPIVTGLCAFGMSGRMFQAPFLHAMDEFSLHSVVERHAKRVANTYPAIRSHDSVEAMLADPAIELVVVNTPNVDHFEHVRLALLAGKHVVVEKPFAVTSAQAVEMVELAARQDRKLVAFQNRRWDSDFLAVRQVVEKGLLGQLIEAEFHYDRYEKNLSAKAHKEVDQLGTGVIYDLGPHLIDQAICLFGKPERVFAVLRTHRPGSVVNDYFDLTLLYGAFTVRLKSSLLALEPVPGFVVHGAEGSFLKSRADVQADMLDRGISPNVADWGQEPVAEHGVLHTCVDGRDERRRFPSPAGSYQTFFAGVYRHVREGAPSPVALADTLLNVRIIEAALESSRTQSVVALS</sequence>
<evidence type="ECO:0000256" key="2">
    <source>
        <dbReference type="ARBA" id="ARBA00023002"/>
    </source>
</evidence>
<dbReference type="EMBL" id="AJXU01000054">
    <property type="protein sequence ID" value="EIL88401.1"/>
    <property type="molecule type" value="Genomic_DNA"/>
</dbReference>
<dbReference type="eggNOG" id="COG0673">
    <property type="taxonomic scope" value="Bacteria"/>
</dbReference>
<evidence type="ECO:0000259" key="4">
    <source>
        <dbReference type="Pfam" id="PF22725"/>
    </source>
</evidence>
<dbReference type="InterPro" id="IPR036291">
    <property type="entry name" value="NAD(P)-bd_dom_sf"/>
</dbReference>
<feature type="domain" description="GFO/IDH/MocA-like oxidoreductase" evidence="4">
    <location>
        <begin position="133"/>
        <end position="251"/>
    </location>
</feature>
<protein>
    <submittedName>
        <fullName evidence="5">Oxidoreductase domain-containing protein</fullName>
    </submittedName>
</protein>
<accession>I4VMG0</accession>
<evidence type="ECO:0000259" key="3">
    <source>
        <dbReference type="Pfam" id="PF01408"/>
    </source>
</evidence>